<gene>
    <name evidence="14" type="ORF">DVS81_18100</name>
</gene>
<evidence type="ECO:0000256" key="5">
    <source>
        <dbReference type="ARBA" id="ARBA00022679"/>
    </source>
</evidence>
<feature type="transmembrane region" description="Helical" evidence="11">
    <location>
        <begin position="156"/>
        <end position="178"/>
    </location>
</feature>
<comment type="catalytic activity">
    <reaction evidence="1">
        <text>ATP + protein L-histidine = ADP + protein N-phospho-L-histidine.</text>
        <dbReference type="EC" id="2.7.13.3"/>
    </reaction>
</comment>
<dbReference type="EC" id="2.7.13.3" evidence="3"/>
<dbReference type="Gene3D" id="3.30.565.10">
    <property type="entry name" value="Histidine kinase-like ATPase, C-terminal domain"/>
    <property type="match status" value="1"/>
</dbReference>
<evidence type="ECO:0000259" key="12">
    <source>
        <dbReference type="PROSITE" id="PS50109"/>
    </source>
</evidence>
<dbReference type="InterPro" id="IPR003660">
    <property type="entry name" value="HAMP_dom"/>
</dbReference>
<dbReference type="PROSITE" id="PS50109">
    <property type="entry name" value="HIS_KIN"/>
    <property type="match status" value="1"/>
</dbReference>
<evidence type="ECO:0000313" key="14">
    <source>
        <dbReference type="EMBL" id="RDE49167.1"/>
    </source>
</evidence>
<keyword evidence="7 14" id="KW-0418">Kinase</keyword>
<dbReference type="PROSITE" id="PS50885">
    <property type="entry name" value="HAMP"/>
    <property type="match status" value="1"/>
</dbReference>
<comment type="caution">
    <text evidence="14">The sequence shown here is derived from an EMBL/GenBank/DDBJ whole genome shotgun (WGS) entry which is preliminary data.</text>
</comment>
<feature type="domain" description="Histidine kinase" evidence="12">
    <location>
        <begin position="239"/>
        <end position="453"/>
    </location>
</feature>
<dbReference type="GO" id="GO:0000155">
    <property type="term" value="F:phosphorelay sensor kinase activity"/>
    <property type="evidence" value="ECO:0007669"/>
    <property type="project" value="InterPro"/>
</dbReference>
<evidence type="ECO:0000256" key="7">
    <source>
        <dbReference type="ARBA" id="ARBA00022777"/>
    </source>
</evidence>
<dbReference type="InterPro" id="IPR050428">
    <property type="entry name" value="TCS_sensor_his_kinase"/>
</dbReference>
<sequence>MDGLEKRLRESLQSKLSVGLSLTILGVALIAGILAFFLAHHEAEELQDDVLRQLASVIVRQHLALATPPVGELGNEEVRDRENRVFVQLLAGSSSIPSGVSADLPLALPADLVDGLQTVSIGHERYRVLVRALDRGDRLAVAQETAVRDEISRGGALLTLTPFLILVPILLLVVAAMVRKIFRPLAALAHEIDQRHEDELHPIAPGTLPNEIRPFVLAINRLLRRVETSMDAQRRFVGDAAHELRSPLTALSLQAERLAAAEMSLNAQERLKTLRQGIERGAALLDQLLALARAQASANTSQSKLSVQVVYRRVLEDLMPLAEMKAIDIGVVCAADAELVVNDFDLMTLVKNLVGNAIRYTPAGGRVDLSVLATAAATTLVIEDSGPGIPDAERERVFDPFYRVLGSNEIGSGLGLSIVRAIAVRVGATLALGFANQQSCSGLRVTVTFPAVEKRCCE</sequence>
<dbReference type="Pfam" id="PF00512">
    <property type="entry name" value="HisKA"/>
    <property type="match status" value="1"/>
</dbReference>
<keyword evidence="4" id="KW-0597">Phosphoprotein</keyword>
<evidence type="ECO:0000256" key="10">
    <source>
        <dbReference type="ARBA" id="ARBA00023136"/>
    </source>
</evidence>
<evidence type="ECO:0000256" key="1">
    <source>
        <dbReference type="ARBA" id="ARBA00000085"/>
    </source>
</evidence>
<proteinExistence type="predicted"/>
<dbReference type="EMBL" id="QPGA01000054">
    <property type="protein sequence ID" value="RDE49167.1"/>
    <property type="molecule type" value="Genomic_DNA"/>
</dbReference>
<evidence type="ECO:0000256" key="8">
    <source>
        <dbReference type="ARBA" id="ARBA00022989"/>
    </source>
</evidence>
<accession>A0A369XLS4</accession>
<evidence type="ECO:0000256" key="2">
    <source>
        <dbReference type="ARBA" id="ARBA00004141"/>
    </source>
</evidence>
<comment type="subcellular location">
    <subcellularLocation>
        <location evidence="2">Membrane</location>
        <topology evidence="2">Multi-pass membrane protein</topology>
    </subcellularLocation>
</comment>
<dbReference type="GO" id="GO:0005886">
    <property type="term" value="C:plasma membrane"/>
    <property type="evidence" value="ECO:0007669"/>
    <property type="project" value="TreeGrafter"/>
</dbReference>
<dbReference type="InterPro" id="IPR036890">
    <property type="entry name" value="HATPase_C_sf"/>
</dbReference>
<evidence type="ECO:0000256" key="6">
    <source>
        <dbReference type="ARBA" id="ARBA00022692"/>
    </source>
</evidence>
<evidence type="ECO:0000256" key="11">
    <source>
        <dbReference type="SAM" id="Phobius"/>
    </source>
</evidence>
<dbReference type="Gene3D" id="1.10.287.130">
    <property type="match status" value="1"/>
</dbReference>
<keyword evidence="10 11" id="KW-0472">Membrane</keyword>
<evidence type="ECO:0000259" key="13">
    <source>
        <dbReference type="PROSITE" id="PS50885"/>
    </source>
</evidence>
<name>A0A369XLS4_9PROT</name>
<feature type="domain" description="HAMP" evidence="13">
    <location>
        <begin position="179"/>
        <end position="231"/>
    </location>
</feature>
<dbReference type="InterPro" id="IPR004358">
    <property type="entry name" value="Sig_transdc_His_kin-like_C"/>
</dbReference>
<dbReference type="InterPro" id="IPR003594">
    <property type="entry name" value="HATPase_dom"/>
</dbReference>
<keyword evidence="9" id="KW-0902">Two-component regulatory system</keyword>
<keyword evidence="8 11" id="KW-1133">Transmembrane helix</keyword>
<dbReference type="PANTHER" id="PTHR45436">
    <property type="entry name" value="SENSOR HISTIDINE KINASE YKOH"/>
    <property type="match status" value="1"/>
</dbReference>
<dbReference type="InterPro" id="IPR003661">
    <property type="entry name" value="HisK_dim/P_dom"/>
</dbReference>
<dbReference type="SMART" id="SM00388">
    <property type="entry name" value="HisKA"/>
    <property type="match status" value="1"/>
</dbReference>
<organism evidence="14 15">
    <name type="scientific">Candidatus Accumulibacter meliphilus</name>
    <dbReference type="NCBI Taxonomy" id="2211374"/>
    <lineage>
        <taxon>Bacteria</taxon>
        <taxon>Pseudomonadati</taxon>
        <taxon>Pseudomonadota</taxon>
        <taxon>Betaproteobacteria</taxon>
        <taxon>Candidatus Accumulibacter</taxon>
    </lineage>
</organism>
<feature type="transmembrane region" description="Helical" evidence="11">
    <location>
        <begin position="16"/>
        <end position="39"/>
    </location>
</feature>
<reference evidence="14 15" key="1">
    <citation type="submission" date="2018-05" db="EMBL/GenBank/DDBJ databases">
        <title>Integrated omic analyses show evidence that a Ca. Accumulibacter phosphatis strain performs denitrification under micro-aerobic conditions.</title>
        <authorList>
            <person name="Camejo P.Y."/>
            <person name="Katherine M.D."/>
            <person name="Daniel N.R."/>
        </authorList>
    </citation>
    <scope>NUCLEOTIDE SEQUENCE [LARGE SCALE GENOMIC DNA]</scope>
    <source>
        <strain evidence="14">UW-LDO-IC</strain>
    </source>
</reference>
<dbReference type="PRINTS" id="PR00344">
    <property type="entry name" value="BCTRLSENSOR"/>
</dbReference>
<dbReference type="PANTHER" id="PTHR45436:SF15">
    <property type="entry name" value="SENSOR HISTIDINE KINASE CUSS"/>
    <property type="match status" value="1"/>
</dbReference>
<protein>
    <recommendedName>
        <fullName evidence="3">histidine kinase</fullName>
        <ecNumber evidence="3">2.7.13.3</ecNumber>
    </recommendedName>
</protein>
<evidence type="ECO:0000256" key="9">
    <source>
        <dbReference type="ARBA" id="ARBA00023012"/>
    </source>
</evidence>
<dbReference type="CDD" id="cd00082">
    <property type="entry name" value="HisKA"/>
    <property type="match status" value="1"/>
</dbReference>
<evidence type="ECO:0000313" key="15">
    <source>
        <dbReference type="Proteomes" id="UP000253831"/>
    </source>
</evidence>
<dbReference type="InterPro" id="IPR005467">
    <property type="entry name" value="His_kinase_dom"/>
</dbReference>
<evidence type="ECO:0000256" key="3">
    <source>
        <dbReference type="ARBA" id="ARBA00012438"/>
    </source>
</evidence>
<dbReference type="Proteomes" id="UP000253831">
    <property type="component" value="Unassembled WGS sequence"/>
</dbReference>
<dbReference type="SMART" id="SM00387">
    <property type="entry name" value="HATPase_c"/>
    <property type="match status" value="1"/>
</dbReference>
<dbReference type="InterPro" id="IPR036097">
    <property type="entry name" value="HisK_dim/P_sf"/>
</dbReference>
<dbReference type="SUPFAM" id="SSF47384">
    <property type="entry name" value="Homodimeric domain of signal transducing histidine kinase"/>
    <property type="match status" value="1"/>
</dbReference>
<dbReference type="Pfam" id="PF02518">
    <property type="entry name" value="HATPase_c"/>
    <property type="match status" value="1"/>
</dbReference>
<keyword evidence="6 11" id="KW-0812">Transmembrane</keyword>
<dbReference type="SUPFAM" id="SSF55874">
    <property type="entry name" value="ATPase domain of HSP90 chaperone/DNA topoisomerase II/histidine kinase"/>
    <property type="match status" value="1"/>
</dbReference>
<evidence type="ECO:0000256" key="4">
    <source>
        <dbReference type="ARBA" id="ARBA00022553"/>
    </source>
</evidence>
<dbReference type="AlphaFoldDB" id="A0A369XLS4"/>
<keyword evidence="5" id="KW-0808">Transferase</keyword>